<gene>
    <name evidence="9" type="ORF">C8E03_102607</name>
    <name evidence="10" type="ORF">CG710_012225</name>
</gene>
<dbReference type="GO" id="GO:0005886">
    <property type="term" value="C:plasma membrane"/>
    <property type="evidence" value="ECO:0007669"/>
    <property type="project" value="TreeGrafter"/>
</dbReference>
<dbReference type="AlphaFoldDB" id="A0A255I3V4"/>
<reference evidence="10 11" key="1">
    <citation type="journal article" date="2017" name="Genome Announc.">
        <title>Draft Genome Sequence of a Sporulating and Motile Strain of Lachnotalea glycerini Isolated from Water in Quebec City, Canada.</title>
        <authorList>
            <person name="Maheux A.F."/>
            <person name="Boudreau D.K."/>
            <person name="Berube E."/>
            <person name="Boissinot M."/>
            <person name="Raymond F."/>
            <person name="Brodeur S."/>
            <person name="Corbeil J."/>
            <person name="Isabel S."/>
            <person name="Omar R.F."/>
            <person name="Bergeron M.G."/>
        </authorList>
    </citation>
    <scope>NUCLEOTIDE SEQUENCE [LARGE SCALE GENOMIC DNA]</scope>
    <source>
        <strain evidence="10 11">CCRI-19302</strain>
    </source>
</reference>
<protein>
    <submittedName>
        <fullName evidence="10">4Fe-4S binding protein</fullName>
    </submittedName>
</protein>
<dbReference type="PANTHER" id="PTHR30176:SF3">
    <property type="entry name" value="FERREDOXIN-TYPE PROTEIN NAPH"/>
    <property type="match status" value="1"/>
</dbReference>
<evidence type="ECO:0000313" key="10">
    <source>
        <dbReference type="EMBL" id="RDY30928.1"/>
    </source>
</evidence>
<dbReference type="Pfam" id="PF12801">
    <property type="entry name" value="Fer4_5"/>
    <property type="match status" value="2"/>
</dbReference>
<keyword evidence="11" id="KW-1185">Reference proteome</keyword>
<organism evidence="10 11">
    <name type="scientific">Lachnotalea glycerini</name>
    <dbReference type="NCBI Taxonomy" id="1763509"/>
    <lineage>
        <taxon>Bacteria</taxon>
        <taxon>Bacillati</taxon>
        <taxon>Bacillota</taxon>
        <taxon>Clostridia</taxon>
        <taxon>Lachnospirales</taxon>
        <taxon>Lachnospiraceae</taxon>
        <taxon>Lachnotalea</taxon>
    </lineage>
</organism>
<keyword evidence="5" id="KW-0408">Iron</keyword>
<evidence type="ECO:0000256" key="7">
    <source>
        <dbReference type="SAM" id="Phobius"/>
    </source>
</evidence>
<keyword evidence="4" id="KW-0249">Electron transport</keyword>
<evidence type="ECO:0000256" key="5">
    <source>
        <dbReference type="ARBA" id="ARBA00023004"/>
    </source>
</evidence>
<keyword evidence="1" id="KW-0813">Transport</keyword>
<dbReference type="RefSeq" id="WP_094379221.1">
    <property type="nucleotide sequence ID" value="NZ_NOKA02000025.1"/>
</dbReference>
<dbReference type="GO" id="GO:0046872">
    <property type="term" value="F:metal ion binding"/>
    <property type="evidence" value="ECO:0007669"/>
    <property type="project" value="UniProtKB-KW"/>
</dbReference>
<dbReference type="Proteomes" id="UP000247523">
    <property type="component" value="Unassembled WGS sequence"/>
</dbReference>
<evidence type="ECO:0000256" key="4">
    <source>
        <dbReference type="ARBA" id="ARBA00022982"/>
    </source>
</evidence>
<feature type="domain" description="4Fe-4S ferredoxin-type" evidence="8">
    <location>
        <begin position="154"/>
        <end position="186"/>
    </location>
</feature>
<evidence type="ECO:0000256" key="6">
    <source>
        <dbReference type="ARBA" id="ARBA00023014"/>
    </source>
</evidence>
<comment type="caution">
    <text evidence="10">The sequence shown here is derived from an EMBL/GenBank/DDBJ whole genome shotgun (WGS) entry which is preliminary data.</text>
</comment>
<dbReference type="InterPro" id="IPR017896">
    <property type="entry name" value="4Fe4S_Fe-S-bd"/>
</dbReference>
<dbReference type="EMBL" id="QICS01000002">
    <property type="protein sequence ID" value="PXV93832.1"/>
    <property type="molecule type" value="Genomic_DNA"/>
</dbReference>
<feature type="transmembrane region" description="Helical" evidence="7">
    <location>
        <begin position="86"/>
        <end position="110"/>
    </location>
</feature>
<evidence type="ECO:0000256" key="3">
    <source>
        <dbReference type="ARBA" id="ARBA00022723"/>
    </source>
</evidence>
<reference evidence="10" key="3">
    <citation type="submission" date="2018-07" db="EMBL/GenBank/DDBJ databases">
        <authorList>
            <person name="Quirk P.G."/>
            <person name="Krulwich T.A."/>
        </authorList>
    </citation>
    <scope>NUCLEOTIDE SEQUENCE</scope>
    <source>
        <strain evidence="10">CCRI-19302</strain>
    </source>
</reference>
<dbReference type="InterPro" id="IPR051684">
    <property type="entry name" value="Electron_Trans/Redox"/>
</dbReference>
<feature type="transmembrane region" description="Helical" evidence="7">
    <location>
        <begin position="148"/>
        <end position="168"/>
    </location>
</feature>
<feature type="domain" description="4Fe-4S ferredoxin-type" evidence="8">
    <location>
        <begin position="29"/>
        <end position="78"/>
    </location>
</feature>
<evidence type="ECO:0000256" key="2">
    <source>
        <dbReference type="ARBA" id="ARBA00022485"/>
    </source>
</evidence>
<dbReference type="EMBL" id="NOKA02000025">
    <property type="protein sequence ID" value="RDY30928.1"/>
    <property type="molecule type" value="Genomic_DNA"/>
</dbReference>
<name>A0A255I3V4_9FIRM</name>
<dbReference type="OrthoDB" id="9786132at2"/>
<dbReference type="Proteomes" id="UP000216411">
    <property type="component" value="Unassembled WGS sequence"/>
</dbReference>
<reference evidence="9 12" key="2">
    <citation type="submission" date="2018-05" db="EMBL/GenBank/DDBJ databases">
        <title>Genomic Encyclopedia of Type Strains, Phase IV (KMG-IV): sequencing the most valuable type-strain genomes for metagenomic binning, comparative biology and taxonomic classification.</title>
        <authorList>
            <person name="Goeker M."/>
        </authorList>
    </citation>
    <scope>NUCLEOTIDE SEQUENCE [LARGE SCALE GENOMIC DNA]</scope>
    <source>
        <strain evidence="9 12">DSM 28816</strain>
    </source>
</reference>
<keyword evidence="7" id="KW-0472">Membrane</keyword>
<evidence type="ECO:0000313" key="11">
    <source>
        <dbReference type="Proteomes" id="UP000216411"/>
    </source>
</evidence>
<evidence type="ECO:0000313" key="12">
    <source>
        <dbReference type="Proteomes" id="UP000247523"/>
    </source>
</evidence>
<dbReference type="GO" id="GO:0051539">
    <property type="term" value="F:4 iron, 4 sulfur cluster binding"/>
    <property type="evidence" value="ECO:0007669"/>
    <property type="project" value="UniProtKB-KW"/>
</dbReference>
<proteinExistence type="predicted"/>
<keyword evidence="7" id="KW-0812">Transmembrane</keyword>
<sequence>MKTKKKNWYDYLWVLSTLYMVIGFFNILFAWLGMICFLVPLAISIINGNKIYCNKYCGRGQLFDLLGKQLKLSRKKDIPHFIRSNWFRYGFLIFFLMMFANMLFSTYLVFIGSSGLKQIVSLLWSFKLPWHFAYRGSSLSPWVVQYAFGFYSVMLTSTVLGLITMLLYKPRSWCVYCPMGTMTQGICKIKN</sequence>
<evidence type="ECO:0000256" key="1">
    <source>
        <dbReference type="ARBA" id="ARBA00022448"/>
    </source>
</evidence>
<dbReference type="PANTHER" id="PTHR30176">
    <property type="entry name" value="FERREDOXIN-TYPE PROTEIN NAPH"/>
    <property type="match status" value="1"/>
</dbReference>
<keyword evidence="6" id="KW-0411">Iron-sulfur</keyword>
<evidence type="ECO:0000313" key="9">
    <source>
        <dbReference type="EMBL" id="PXV93832.1"/>
    </source>
</evidence>
<keyword evidence="3" id="KW-0479">Metal-binding</keyword>
<accession>A0A255I3V4</accession>
<keyword evidence="2" id="KW-0004">4Fe-4S</keyword>
<evidence type="ECO:0000259" key="8">
    <source>
        <dbReference type="Pfam" id="PF12801"/>
    </source>
</evidence>
<keyword evidence="7" id="KW-1133">Transmembrane helix</keyword>
<feature type="transmembrane region" description="Helical" evidence="7">
    <location>
        <begin position="20"/>
        <end position="46"/>
    </location>
</feature>